<dbReference type="GO" id="GO:0016705">
    <property type="term" value="F:oxidoreductase activity, acting on paired donors, with incorporation or reduction of molecular oxygen"/>
    <property type="evidence" value="ECO:0007669"/>
    <property type="project" value="InterPro"/>
</dbReference>
<sequence length="379" mass="41987">KMMFEWLRGFYTTASAEALYGVENPVKWDKRFIQWVWDFEKDLGPLAMDFYPSLTARKGHHARTTAQPFFESYYAQGLLSNASAFVKGRERCARKWGLTTPEISKAEISILFAAVTNTVPNVFYMLCWIFERPELVEKLRREIGGIVRKGEREEEMVLDIAGLRENCPLLTACFHESLRLVKTGFSIRMVLEDTLLADQYLLKKGAIVQIPTGVLQADRETWGNDAGVFDPYRWLDQTSNSFSSSENGTANGGAETAEKSGDTFKSKEKRKLQNSAFIPFGGGKNLCPGRHLAYNEIAAFVAVVVFGFDIEGVDKDGKGGGVLKAPEMATNRLGDGSTSPKGDVGIRIRRREGWKGTMWGFVVGEGEGEDGGKGEGEGA</sequence>
<keyword evidence="8" id="KW-1185">Reference proteome</keyword>
<evidence type="ECO:0000256" key="4">
    <source>
        <dbReference type="ARBA" id="ARBA00023004"/>
    </source>
</evidence>
<dbReference type="Proteomes" id="UP000664132">
    <property type="component" value="Unassembled WGS sequence"/>
</dbReference>
<evidence type="ECO:0000256" key="2">
    <source>
        <dbReference type="ARBA" id="ARBA00010617"/>
    </source>
</evidence>
<dbReference type="GO" id="GO:0005506">
    <property type="term" value="F:iron ion binding"/>
    <property type="evidence" value="ECO:0007669"/>
    <property type="project" value="InterPro"/>
</dbReference>
<evidence type="ECO:0008006" key="9">
    <source>
        <dbReference type="Google" id="ProtNLM"/>
    </source>
</evidence>
<feature type="compositionally biased region" description="Basic and acidic residues" evidence="6">
    <location>
        <begin position="256"/>
        <end position="266"/>
    </location>
</feature>
<organism evidence="7 8">
    <name type="scientific">Cadophora malorum</name>
    <dbReference type="NCBI Taxonomy" id="108018"/>
    <lineage>
        <taxon>Eukaryota</taxon>
        <taxon>Fungi</taxon>
        <taxon>Dikarya</taxon>
        <taxon>Ascomycota</taxon>
        <taxon>Pezizomycotina</taxon>
        <taxon>Leotiomycetes</taxon>
        <taxon>Helotiales</taxon>
        <taxon>Ploettnerulaceae</taxon>
        <taxon>Cadophora</taxon>
    </lineage>
</organism>
<evidence type="ECO:0000256" key="3">
    <source>
        <dbReference type="ARBA" id="ARBA00022723"/>
    </source>
</evidence>
<keyword evidence="5" id="KW-0349">Heme</keyword>
<dbReference type="SUPFAM" id="SSF48264">
    <property type="entry name" value="Cytochrome P450"/>
    <property type="match status" value="1"/>
</dbReference>
<feature type="region of interest" description="Disordered" evidence="6">
    <location>
        <begin position="240"/>
        <end position="268"/>
    </location>
</feature>
<dbReference type="PANTHER" id="PTHR47582">
    <property type="entry name" value="P450, PUTATIVE (EUROFUNG)-RELATED"/>
    <property type="match status" value="1"/>
</dbReference>
<dbReference type="PRINTS" id="PR00385">
    <property type="entry name" value="P450"/>
</dbReference>
<dbReference type="GO" id="GO:0004497">
    <property type="term" value="F:monooxygenase activity"/>
    <property type="evidence" value="ECO:0007669"/>
    <property type="project" value="InterPro"/>
</dbReference>
<evidence type="ECO:0000313" key="7">
    <source>
        <dbReference type="EMBL" id="KAG4413986.1"/>
    </source>
</evidence>
<reference evidence="7" key="1">
    <citation type="submission" date="2021-02" db="EMBL/GenBank/DDBJ databases">
        <title>Genome sequence Cadophora malorum strain M34.</title>
        <authorList>
            <person name="Stefanovic E."/>
            <person name="Vu D."/>
            <person name="Scully C."/>
            <person name="Dijksterhuis J."/>
            <person name="Roader J."/>
            <person name="Houbraken J."/>
        </authorList>
    </citation>
    <scope>NUCLEOTIDE SEQUENCE</scope>
    <source>
        <strain evidence="7">M34</strain>
    </source>
</reference>
<dbReference type="InterPro" id="IPR002403">
    <property type="entry name" value="Cyt_P450_E_grp-IV"/>
</dbReference>
<dbReference type="Pfam" id="PF00067">
    <property type="entry name" value="p450"/>
    <property type="match status" value="1"/>
</dbReference>
<comment type="similarity">
    <text evidence="2">Belongs to the cytochrome P450 family.</text>
</comment>
<dbReference type="EMBL" id="JAFJYH010000286">
    <property type="protein sequence ID" value="KAG4413986.1"/>
    <property type="molecule type" value="Genomic_DNA"/>
</dbReference>
<dbReference type="CDD" id="cd11040">
    <property type="entry name" value="CYP7_CYP8-like"/>
    <property type="match status" value="1"/>
</dbReference>
<protein>
    <recommendedName>
        <fullName evidence="9">Cytochrome P450</fullName>
    </recommendedName>
</protein>
<evidence type="ECO:0000313" key="8">
    <source>
        <dbReference type="Proteomes" id="UP000664132"/>
    </source>
</evidence>
<dbReference type="AlphaFoldDB" id="A0A8H7T6Q5"/>
<name>A0A8H7T6Q5_9HELO</name>
<dbReference type="PANTHER" id="PTHR47582:SF1">
    <property type="entry name" value="P450, PUTATIVE (EUROFUNG)-RELATED"/>
    <property type="match status" value="1"/>
</dbReference>
<dbReference type="InterPro" id="IPR053007">
    <property type="entry name" value="CYP450_monoxygenase_sec-met"/>
</dbReference>
<keyword evidence="3 5" id="KW-0479">Metal-binding</keyword>
<dbReference type="InterPro" id="IPR001128">
    <property type="entry name" value="Cyt_P450"/>
</dbReference>
<dbReference type="OrthoDB" id="1470350at2759"/>
<evidence type="ECO:0000256" key="6">
    <source>
        <dbReference type="SAM" id="MobiDB-lite"/>
    </source>
</evidence>
<feature type="non-terminal residue" evidence="7">
    <location>
        <position position="1"/>
    </location>
</feature>
<comment type="caution">
    <text evidence="7">The sequence shown here is derived from an EMBL/GenBank/DDBJ whole genome shotgun (WGS) entry which is preliminary data.</text>
</comment>
<dbReference type="GO" id="GO:0020037">
    <property type="term" value="F:heme binding"/>
    <property type="evidence" value="ECO:0007669"/>
    <property type="project" value="InterPro"/>
</dbReference>
<dbReference type="Gene3D" id="1.10.630.10">
    <property type="entry name" value="Cytochrome P450"/>
    <property type="match status" value="1"/>
</dbReference>
<evidence type="ECO:0000256" key="1">
    <source>
        <dbReference type="ARBA" id="ARBA00001971"/>
    </source>
</evidence>
<feature type="compositionally biased region" description="Polar residues" evidence="6">
    <location>
        <begin position="240"/>
        <end position="249"/>
    </location>
</feature>
<gene>
    <name evidence="7" type="ORF">IFR04_012853</name>
</gene>
<proteinExistence type="inferred from homology"/>
<evidence type="ECO:0000256" key="5">
    <source>
        <dbReference type="PIRSR" id="PIRSR602403-1"/>
    </source>
</evidence>
<comment type="cofactor">
    <cofactor evidence="1 5">
        <name>heme</name>
        <dbReference type="ChEBI" id="CHEBI:30413"/>
    </cofactor>
</comment>
<keyword evidence="4 5" id="KW-0408">Iron</keyword>
<dbReference type="InterPro" id="IPR036396">
    <property type="entry name" value="Cyt_P450_sf"/>
</dbReference>
<dbReference type="PRINTS" id="PR00465">
    <property type="entry name" value="EP450IV"/>
</dbReference>
<feature type="binding site" description="axial binding residue" evidence="5">
    <location>
        <position position="287"/>
    </location>
    <ligand>
        <name>heme</name>
        <dbReference type="ChEBI" id="CHEBI:30413"/>
    </ligand>
    <ligandPart>
        <name>Fe</name>
        <dbReference type="ChEBI" id="CHEBI:18248"/>
    </ligandPart>
</feature>
<accession>A0A8H7T6Q5</accession>